<dbReference type="GO" id="GO:0005654">
    <property type="term" value="C:nucleoplasm"/>
    <property type="evidence" value="ECO:0007669"/>
    <property type="project" value="TreeGrafter"/>
</dbReference>
<keyword evidence="3" id="KW-1185">Reference proteome</keyword>
<dbReference type="InterPro" id="IPR002589">
    <property type="entry name" value="Macro_dom"/>
</dbReference>
<dbReference type="SMART" id="SM00506">
    <property type="entry name" value="A1pp"/>
    <property type="match status" value="1"/>
</dbReference>
<accession>A0A0B1SG88</accession>
<feature type="domain" description="Macro" evidence="1">
    <location>
        <begin position="2"/>
        <end position="144"/>
    </location>
</feature>
<dbReference type="EMBL" id="KN581579">
    <property type="protein sequence ID" value="KHJ82180.1"/>
    <property type="molecule type" value="Genomic_DNA"/>
</dbReference>
<dbReference type="GO" id="GO:0042278">
    <property type="term" value="P:purine nucleoside metabolic process"/>
    <property type="evidence" value="ECO:0007669"/>
    <property type="project" value="TreeGrafter"/>
</dbReference>
<dbReference type="PANTHER" id="PTHR11106">
    <property type="entry name" value="GANGLIOSIDE INDUCED DIFFERENTIATION ASSOCIATED PROTEIN 2-RELATED"/>
    <property type="match status" value="1"/>
</dbReference>
<evidence type="ECO:0000313" key="2">
    <source>
        <dbReference type="EMBL" id="KHJ82180.1"/>
    </source>
</evidence>
<dbReference type="Gene3D" id="3.40.220.10">
    <property type="entry name" value="Leucine Aminopeptidase, subunit E, domain 1"/>
    <property type="match status" value="1"/>
</dbReference>
<proteinExistence type="predicted"/>
<sequence>MIVADGVARNVLDKLSLWCGDITRLEVDAIVNASDKRLSGGGGVDGAIHRAAGKADLQSECRAIGHCDTGAAVITSAGKMKHVKNIIHTVGPICRGKIPTDSHREKLISCYQSSLDLALKHNLKTVVCLLSLLMEEVRYKINSG</sequence>
<dbReference type="Pfam" id="PF01661">
    <property type="entry name" value="Macro"/>
    <property type="match status" value="1"/>
</dbReference>
<protein>
    <submittedName>
        <fullName evidence="2">Macro domain protein</fullName>
    </submittedName>
</protein>
<dbReference type="GO" id="GO:0140291">
    <property type="term" value="P:peptidyl-glutamate ADP-deribosylation"/>
    <property type="evidence" value="ECO:0007669"/>
    <property type="project" value="TreeGrafter"/>
</dbReference>
<dbReference type="GO" id="GO:0006974">
    <property type="term" value="P:DNA damage response"/>
    <property type="evidence" value="ECO:0007669"/>
    <property type="project" value="TreeGrafter"/>
</dbReference>
<dbReference type="PANTHER" id="PTHR11106:SF27">
    <property type="entry name" value="MACRO DOMAIN-CONTAINING PROTEIN"/>
    <property type="match status" value="1"/>
</dbReference>
<evidence type="ECO:0000313" key="3">
    <source>
        <dbReference type="Proteomes" id="UP000053660"/>
    </source>
</evidence>
<dbReference type="PROSITE" id="PS51154">
    <property type="entry name" value="MACRO"/>
    <property type="match status" value="1"/>
</dbReference>
<gene>
    <name evidence="2" type="ORF">OESDEN_18128</name>
</gene>
<dbReference type="GO" id="GO:0140293">
    <property type="term" value="F:ADP-ribosylglutamate hydrolase activity"/>
    <property type="evidence" value="ECO:0007669"/>
    <property type="project" value="TreeGrafter"/>
</dbReference>
<name>A0A0B1SG88_OESDE</name>
<evidence type="ECO:0000259" key="1">
    <source>
        <dbReference type="PROSITE" id="PS51154"/>
    </source>
</evidence>
<dbReference type="SUPFAM" id="SSF52949">
    <property type="entry name" value="Macro domain-like"/>
    <property type="match status" value="1"/>
</dbReference>
<dbReference type="OrthoDB" id="6077599at2759"/>
<dbReference type="InterPro" id="IPR043472">
    <property type="entry name" value="Macro_dom-like"/>
</dbReference>
<dbReference type="Proteomes" id="UP000053660">
    <property type="component" value="Unassembled WGS sequence"/>
</dbReference>
<organism evidence="2 3">
    <name type="scientific">Oesophagostomum dentatum</name>
    <name type="common">Nodular worm</name>
    <dbReference type="NCBI Taxonomy" id="61180"/>
    <lineage>
        <taxon>Eukaryota</taxon>
        <taxon>Metazoa</taxon>
        <taxon>Ecdysozoa</taxon>
        <taxon>Nematoda</taxon>
        <taxon>Chromadorea</taxon>
        <taxon>Rhabditida</taxon>
        <taxon>Rhabditina</taxon>
        <taxon>Rhabditomorpha</taxon>
        <taxon>Strongyloidea</taxon>
        <taxon>Strongylidae</taxon>
        <taxon>Oesophagostomum</taxon>
    </lineage>
</organism>
<reference evidence="2 3" key="1">
    <citation type="submission" date="2014-03" db="EMBL/GenBank/DDBJ databases">
        <title>Draft genome of the hookworm Oesophagostomum dentatum.</title>
        <authorList>
            <person name="Mitreva M."/>
        </authorList>
    </citation>
    <scope>NUCLEOTIDE SEQUENCE [LARGE SCALE GENOMIC DNA]</scope>
    <source>
        <strain evidence="2 3">OD-Hann</strain>
    </source>
</reference>
<dbReference type="AlphaFoldDB" id="A0A0B1SG88"/>